<name>K0TA52_THAOC</name>
<feature type="chain" id="PRO_5003838311" evidence="1">
    <location>
        <begin position="23"/>
        <end position="266"/>
    </location>
</feature>
<evidence type="ECO:0000256" key="1">
    <source>
        <dbReference type="SAM" id="SignalP"/>
    </source>
</evidence>
<dbReference type="Proteomes" id="UP000266841">
    <property type="component" value="Unassembled WGS sequence"/>
</dbReference>
<organism evidence="2 3">
    <name type="scientific">Thalassiosira oceanica</name>
    <name type="common">Marine diatom</name>
    <dbReference type="NCBI Taxonomy" id="159749"/>
    <lineage>
        <taxon>Eukaryota</taxon>
        <taxon>Sar</taxon>
        <taxon>Stramenopiles</taxon>
        <taxon>Ochrophyta</taxon>
        <taxon>Bacillariophyta</taxon>
        <taxon>Coscinodiscophyceae</taxon>
        <taxon>Thalassiosirophycidae</taxon>
        <taxon>Thalassiosirales</taxon>
        <taxon>Thalassiosiraceae</taxon>
        <taxon>Thalassiosira</taxon>
    </lineage>
</organism>
<evidence type="ECO:0000313" key="3">
    <source>
        <dbReference type="Proteomes" id="UP000266841"/>
    </source>
</evidence>
<feature type="signal peptide" evidence="1">
    <location>
        <begin position="1"/>
        <end position="22"/>
    </location>
</feature>
<reference evidence="2 3" key="1">
    <citation type="journal article" date="2012" name="Genome Biol.">
        <title>Genome and low-iron response of an oceanic diatom adapted to chronic iron limitation.</title>
        <authorList>
            <person name="Lommer M."/>
            <person name="Specht M."/>
            <person name="Roy A.S."/>
            <person name="Kraemer L."/>
            <person name="Andreson R."/>
            <person name="Gutowska M.A."/>
            <person name="Wolf J."/>
            <person name="Bergner S.V."/>
            <person name="Schilhabel M.B."/>
            <person name="Klostermeier U.C."/>
            <person name="Beiko R.G."/>
            <person name="Rosenstiel P."/>
            <person name="Hippler M."/>
            <person name="Laroche J."/>
        </authorList>
    </citation>
    <scope>NUCLEOTIDE SEQUENCE [LARGE SCALE GENOMIC DNA]</scope>
    <source>
        <strain evidence="2 3">CCMP1005</strain>
    </source>
</reference>
<sequence>MRTNKWIVVACLLLCLAASVDAFASSRGPPSPAVSRQDTKLYSDSFLDYLKWGGSEPEFDVLEKTKQYVQEEGFVSFNLKKIPSDYYDDRYLFRGPIVGPINRKDLVETNSIFGLDKSFPDLKRETFGLCIDPDNPYRVLFFERWKATHTGEFNLMGLLKTDATQQKSISPAFPFSITWTPEGKIIYECLTTAVDRFEGTTKGKVAVFGLLETAGIPLENGVGNPFLRIGQKIGRFVNLPAQTYSREEDIPSWWKSSARAADPNDI</sequence>
<dbReference type="EMBL" id="AGNL01008818">
    <property type="protein sequence ID" value="EJK70256.1"/>
    <property type="molecule type" value="Genomic_DNA"/>
</dbReference>
<dbReference type="OMA" id="WWKSSAR"/>
<comment type="caution">
    <text evidence="2">The sequence shown here is derived from an EMBL/GenBank/DDBJ whole genome shotgun (WGS) entry which is preliminary data.</text>
</comment>
<keyword evidence="3" id="KW-1185">Reference proteome</keyword>
<dbReference type="eggNOG" id="ENOG502SQ61">
    <property type="taxonomic scope" value="Eukaryota"/>
</dbReference>
<evidence type="ECO:0000313" key="2">
    <source>
        <dbReference type="EMBL" id="EJK70256.1"/>
    </source>
</evidence>
<dbReference type="OrthoDB" id="39925at2759"/>
<accession>K0TA52</accession>
<protein>
    <submittedName>
        <fullName evidence="2">Uncharacterized protein</fullName>
    </submittedName>
</protein>
<gene>
    <name evidence="2" type="ORF">THAOC_08397</name>
</gene>
<proteinExistence type="predicted"/>
<dbReference type="AlphaFoldDB" id="K0TA52"/>
<keyword evidence="1" id="KW-0732">Signal</keyword>